<dbReference type="SUPFAM" id="SSF75516">
    <property type="entry name" value="Pheromone-binding domain of LuxR-like quorum-sensing transcription factors"/>
    <property type="match status" value="1"/>
</dbReference>
<dbReference type="PROSITE" id="PS50043">
    <property type="entry name" value="HTH_LUXR_2"/>
    <property type="match status" value="1"/>
</dbReference>
<dbReference type="InterPro" id="IPR036388">
    <property type="entry name" value="WH-like_DNA-bd_sf"/>
</dbReference>
<sequence length="229" mass="25830">MFNSSSSYGDIMQSAKTLQHVLDVEGVALMTLMIRPDNRIHIEKVVSSGFGFSTMSAEWDRLYQRKKLQYLDPVVNCSKLYREPFNWTSVPSMILLSEKQLNFLDSAQNVGLKEGASIGYLSTRHIYKELTITSVCGRSLNSEQLAALKLINTVSAQAMTRLISPVGSLTKREREILGWTCEGKTSWEIAMICLITERTVKYHLKNIYKKLNVENKVQAVVCATKQGLI</sequence>
<dbReference type="EMBL" id="CP041614">
    <property type="protein sequence ID" value="QDO86661.1"/>
    <property type="molecule type" value="Genomic_DNA"/>
</dbReference>
<dbReference type="InterPro" id="IPR000792">
    <property type="entry name" value="Tscrpt_reg_LuxR_C"/>
</dbReference>
<name>A0ABX5XBL2_9GAMM</name>
<feature type="domain" description="HTH luxR-type" evidence="4">
    <location>
        <begin position="162"/>
        <end position="227"/>
    </location>
</feature>
<dbReference type="InterPro" id="IPR036693">
    <property type="entry name" value="TF_LuxR_autoind-bd_dom_sf"/>
</dbReference>
<reference evidence="5 6" key="1">
    <citation type="submission" date="2019-07" db="EMBL/GenBank/DDBJ databases">
        <title>Shewanella sp. YLB-06 whole genomic sequence.</title>
        <authorList>
            <person name="Yu L."/>
        </authorList>
    </citation>
    <scope>NUCLEOTIDE SEQUENCE [LARGE SCALE GENOMIC DNA]</scope>
    <source>
        <strain evidence="5 6">YLB-06</strain>
    </source>
</reference>
<dbReference type="Proteomes" id="UP000315947">
    <property type="component" value="Chromosome"/>
</dbReference>
<dbReference type="Gene3D" id="3.30.450.80">
    <property type="entry name" value="Transcription factor LuxR-like, autoinducer-binding domain"/>
    <property type="match status" value="1"/>
</dbReference>
<evidence type="ECO:0000256" key="3">
    <source>
        <dbReference type="ARBA" id="ARBA00023163"/>
    </source>
</evidence>
<protein>
    <submittedName>
        <fullName evidence="5">LuxR family transcriptional regulator</fullName>
    </submittedName>
</protein>
<evidence type="ECO:0000259" key="4">
    <source>
        <dbReference type="PROSITE" id="PS50043"/>
    </source>
</evidence>
<evidence type="ECO:0000313" key="5">
    <source>
        <dbReference type="EMBL" id="QDO86661.1"/>
    </source>
</evidence>
<dbReference type="PANTHER" id="PTHR44688:SF16">
    <property type="entry name" value="DNA-BINDING TRANSCRIPTIONAL ACTIVATOR DEVR_DOSR"/>
    <property type="match status" value="1"/>
</dbReference>
<keyword evidence="6" id="KW-1185">Reference proteome</keyword>
<proteinExistence type="predicted"/>
<evidence type="ECO:0000313" key="6">
    <source>
        <dbReference type="Proteomes" id="UP000315947"/>
    </source>
</evidence>
<dbReference type="SUPFAM" id="SSF46894">
    <property type="entry name" value="C-terminal effector domain of the bipartite response regulators"/>
    <property type="match status" value="1"/>
</dbReference>
<keyword evidence="2" id="KW-0238">DNA-binding</keyword>
<keyword evidence="1" id="KW-0805">Transcription regulation</keyword>
<accession>A0ABX5XBL2</accession>
<dbReference type="PRINTS" id="PR00038">
    <property type="entry name" value="HTHLUXR"/>
</dbReference>
<dbReference type="Gene3D" id="1.10.10.10">
    <property type="entry name" value="Winged helix-like DNA-binding domain superfamily/Winged helix DNA-binding domain"/>
    <property type="match status" value="1"/>
</dbReference>
<keyword evidence="3" id="KW-0804">Transcription</keyword>
<organism evidence="5 6">
    <name type="scientific">Shewanella psychropiezotolerans</name>
    <dbReference type="NCBI Taxonomy" id="2593655"/>
    <lineage>
        <taxon>Bacteria</taxon>
        <taxon>Pseudomonadati</taxon>
        <taxon>Pseudomonadota</taxon>
        <taxon>Gammaproteobacteria</taxon>
        <taxon>Alteromonadales</taxon>
        <taxon>Shewanellaceae</taxon>
        <taxon>Shewanella</taxon>
    </lineage>
</organism>
<dbReference type="InterPro" id="IPR005143">
    <property type="entry name" value="TF_LuxR_autoind-bd_dom"/>
</dbReference>
<evidence type="ECO:0000256" key="1">
    <source>
        <dbReference type="ARBA" id="ARBA00023015"/>
    </source>
</evidence>
<dbReference type="CDD" id="cd06170">
    <property type="entry name" value="LuxR_C_like"/>
    <property type="match status" value="1"/>
</dbReference>
<evidence type="ECO:0000256" key="2">
    <source>
        <dbReference type="ARBA" id="ARBA00023125"/>
    </source>
</evidence>
<dbReference type="Pfam" id="PF03472">
    <property type="entry name" value="Autoind_bind"/>
    <property type="match status" value="1"/>
</dbReference>
<gene>
    <name evidence="5" type="ORF">FM037_13315</name>
</gene>
<dbReference type="InterPro" id="IPR016032">
    <property type="entry name" value="Sig_transdc_resp-reg_C-effctor"/>
</dbReference>
<dbReference type="SMART" id="SM00421">
    <property type="entry name" value="HTH_LUXR"/>
    <property type="match status" value="1"/>
</dbReference>
<dbReference type="PROSITE" id="PS00622">
    <property type="entry name" value="HTH_LUXR_1"/>
    <property type="match status" value="1"/>
</dbReference>
<dbReference type="PANTHER" id="PTHR44688">
    <property type="entry name" value="DNA-BINDING TRANSCRIPTIONAL ACTIVATOR DEVR_DOSR"/>
    <property type="match status" value="1"/>
</dbReference>
<dbReference type="Pfam" id="PF00196">
    <property type="entry name" value="GerE"/>
    <property type="match status" value="1"/>
</dbReference>